<keyword evidence="3" id="KW-1185">Reference proteome</keyword>
<dbReference type="AlphaFoldDB" id="A0A642UHC9"/>
<sequence>MTEPSPPPQKKTSRRRALQEFYNIDKKESSSESVVAESTPDPDPDPIPTIDDIDTFVKTKPIQEILATRNRIAGRLNSQESQKKSIIYDNYYELIKLSQTLATLEKPSTKRQNDLSVTLDNAEVDDGYMDRTFASLQQFVNASPILGKPFGDVADNVSQSEARASVVAIAEEVEPNQELADDISALLAYKEDKELADAVGSLQAKSDVLRYELSQLSKRLDGRDKVIPN</sequence>
<proteinExistence type="predicted"/>
<dbReference type="GeneID" id="54783085"/>
<evidence type="ECO:0000313" key="3">
    <source>
        <dbReference type="Proteomes" id="UP000449547"/>
    </source>
</evidence>
<protein>
    <recommendedName>
        <fullName evidence="4">Vacuolar protein sorting-associated protein 51 homolog</fullName>
    </recommendedName>
</protein>
<evidence type="ECO:0000256" key="1">
    <source>
        <dbReference type="SAM" id="MobiDB-lite"/>
    </source>
</evidence>
<dbReference type="RefSeq" id="XP_034010730.1">
    <property type="nucleotide sequence ID" value="XM_034157307.1"/>
</dbReference>
<accession>A0A642UHC9</accession>
<feature type="region of interest" description="Disordered" evidence="1">
    <location>
        <begin position="21"/>
        <end position="48"/>
    </location>
</feature>
<organism evidence="2 3">
    <name type="scientific">Diutina rugosa</name>
    <name type="common">Yeast</name>
    <name type="synonym">Candida rugosa</name>
    <dbReference type="NCBI Taxonomy" id="5481"/>
    <lineage>
        <taxon>Eukaryota</taxon>
        <taxon>Fungi</taxon>
        <taxon>Dikarya</taxon>
        <taxon>Ascomycota</taxon>
        <taxon>Saccharomycotina</taxon>
        <taxon>Pichiomycetes</taxon>
        <taxon>Debaryomycetaceae</taxon>
        <taxon>Diutina</taxon>
    </lineage>
</organism>
<dbReference type="OrthoDB" id="203678at2759"/>
<name>A0A642UHC9_DIURU</name>
<evidence type="ECO:0008006" key="4">
    <source>
        <dbReference type="Google" id="ProtNLM"/>
    </source>
</evidence>
<comment type="caution">
    <text evidence="2">The sequence shown here is derived from an EMBL/GenBank/DDBJ whole genome shotgun (WGS) entry which is preliminary data.</text>
</comment>
<dbReference type="Proteomes" id="UP000449547">
    <property type="component" value="Unassembled WGS sequence"/>
</dbReference>
<dbReference type="EMBL" id="SWFT01000130">
    <property type="protein sequence ID" value="KAA8899053.1"/>
    <property type="molecule type" value="Genomic_DNA"/>
</dbReference>
<dbReference type="Pfam" id="PF08700">
    <property type="entry name" value="VPS51_Exo84_N"/>
    <property type="match status" value="1"/>
</dbReference>
<gene>
    <name evidence="2" type="ORF">DIURU_004434</name>
</gene>
<dbReference type="VEuPathDB" id="FungiDB:DIURU_004434"/>
<evidence type="ECO:0000313" key="2">
    <source>
        <dbReference type="EMBL" id="KAA8899053.1"/>
    </source>
</evidence>
<reference evidence="2 3" key="1">
    <citation type="submission" date="2019-07" db="EMBL/GenBank/DDBJ databases">
        <title>Genome assembly of two rare yeast pathogens: Diutina rugosa and Trichomonascus ciferrii.</title>
        <authorList>
            <person name="Mixao V."/>
            <person name="Saus E."/>
            <person name="Hansen A."/>
            <person name="Lass-Flor C."/>
            <person name="Gabaldon T."/>
        </authorList>
    </citation>
    <scope>NUCLEOTIDE SEQUENCE [LARGE SCALE GENOMIC DNA]</scope>
    <source>
        <strain evidence="2 3">CBS 613</strain>
    </source>
</reference>